<dbReference type="GO" id="GO:1901135">
    <property type="term" value="P:carbohydrate derivative metabolic process"/>
    <property type="evidence" value="ECO:0007669"/>
    <property type="project" value="InterPro"/>
</dbReference>
<dbReference type="OrthoDB" id="5289772at2"/>
<protein>
    <submittedName>
        <fullName evidence="10">Polysialic acid capsule expression protein</fullName>
    </submittedName>
</protein>
<dbReference type="CDD" id="cd04604">
    <property type="entry name" value="CBS_pair_SIS_assoc"/>
    <property type="match status" value="1"/>
</dbReference>
<evidence type="ECO:0000259" key="8">
    <source>
        <dbReference type="PROSITE" id="PS51371"/>
    </source>
</evidence>
<dbReference type="PIRSF" id="PIRSF004692">
    <property type="entry name" value="KdsD_KpsF"/>
    <property type="match status" value="1"/>
</dbReference>
<dbReference type="SMART" id="SM00116">
    <property type="entry name" value="CBS"/>
    <property type="match status" value="2"/>
</dbReference>
<dbReference type="InterPro" id="IPR001347">
    <property type="entry name" value="SIS_dom"/>
</dbReference>
<feature type="binding site" evidence="5">
    <location>
        <position position="74"/>
    </location>
    <ligand>
        <name>Zn(2+)</name>
        <dbReference type="ChEBI" id="CHEBI:29105"/>
    </ligand>
</feature>
<evidence type="ECO:0000256" key="7">
    <source>
        <dbReference type="PROSITE-ProRule" id="PRU00703"/>
    </source>
</evidence>
<dbReference type="Gene3D" id="3.10.580.10">
    <property type="entry name" value="CBS-domain"/>
    <property type="match status" value="1"/>
</dbReference>
<dbReference type="PROSITE" id="PS51464">
    <property type="entry name" value="SIS"/>
    <property type="match status" value="1"/>
</dbReference>
<dbReference type="InterPro" id="IPR046348">
    <property type="entry name" value="SIS_dom_sf"/>
</dbReference>
<evidence type="ECO:0000256" key="6">
    <source>
        <dbReference type="PIRSR" id="PIRSR004692-3"/>
    </source>
</evidence>
<dbReference type="eggNOG" id="COG0517">
    <property type="taxonomic scope" value="Bacteria"/>
</dbReference>
<feature type="domain" description="CBS" evidence="8">
    <location>
        <begin position="201"/>
        <end position="260"/>
    </location>
</feature>
<dbReference type="GO" id="GO:0097367">
    <property type="term" value="F:carbohydrate derivative binding"/>
    <property type="evidence" value="ECO:0007669"/>
    <property type="project" value="InterPro"/>
</dbReference>
<dbReference type="FunFam" id="3.40.50.10490:FF:000011">
    <property type="entry name" value="Arabinose 5-phosphate isomerase"/>
    <property type="match status" value="1"/>
</dbReference>
<feature type="site" description="Catalytically relevant" evidence="6">
    <location>
        <position position="185"/>
    </location>
</feature>
<dbReference type="EMBL" id="CP003537">
    <property type="protein sequence ID" value="AGH94943.1"/>
    <property type="molecule type" value="Genomic_DNA"/>
</dbReference>
<evidence type="ECO:0000256" key="3">
    <source>
        <dbReference type="ARBA" id="ARBA00023122"/>
    </source>
</evidence>
<keyword evidence="5" id="KW-0862">Zinc</keyword>
<name>M4V6W8_9BACT</name>
<dbReference type="CDD" id="cd05014">
    <property type="entry name" value="SIS_Kpsf"/>
    <property type="match status" value="1"/>
</dbReference>
<keyword evidence="5" id="KW-0479">Metal-binding</keyword>
<dbReference type="Gene3D" id="3.40.50.10490">
    <property type="entry name" value="Glucose-6-phosphate isomerase like protein, domain 1"/>
    <property type="match status" value="1"/>
</dbReference>
<dbReference type="InterPro" id="IPR000644">
    <property type="entry name" value="CBS_dom"/>
</dbReference>
<comment type="similarity">
    <text evidence="1 4">Belongs to the SIS family. GutQ/KpsF subfamily.</text>
</comment>
<dbReference type="PANTHER" id="PTHR42745:SF1">
    <property type="entry name" value="ARABINOSE 5-PHOSPHATE ISOMERASE KDSD"/>
    <property type="match status" value="1"/>
</dbReference>
<feature type="site" description="Catalytically relevant" evidence="6">
    <location>
        <position position="51"/>
    </location>
</feature>
<accession>M4V6W8</accession>
<keyword evidence="11" id="KW-1185">Reference proteome</keyword>
<evidence type="ECO:0000313" key="11">
    <source>
        <dbReference type="Proteomes" id="UP000012040"/>
    </source>
</evidence>
<dbReference type="STRING" id="1184267.A11Q_723"/>
<evidence type="ECO:0000259" key="9">
    <source>
        <dbReference type="PROSITE" id="PS51464"/>
    </source>
</evidence>
<feature type="site" description="Catalytically relevant" evidence="6">
    <location>
        <position position="103"/>
    </location>
</feature>
<dbReference type="InterPro" id="IPR004800">
    <property type="entry name" value="KdsD/KpsF-type"/>
</dbReference>
<evidence type="ECO:0000313" key="10">
    <source>
        <dbReference type="EMBL" id="AGH94943.1"/>
    </source>
</evidence>
<evidence type="ECO:0000256" key="2">
    <source>
        <dbReference type="ARBA" id="ARBA00022737"/>
    </source>
</evidence>
<gene>
    <name evidence="10" type="ORF">A11Q_723</name>
</gene>
<dbReference type="PATRIC" id="fig|1184267.3.peg.732"/>
<dbReference type="Proteomes" id="UP000012040">
    <property type="component" value="Chromosome"/>
</dbReference>
<keyword evidence="3 7" id="KW-0129">CBS domain</keyword>
<dbReference type="RefSeq" id="WP_015469433.1">
    <property type="nucleotide sequence ID" value="NC_020813.1"/>
</dbReference>
<dbReference type="GO" id="GO:0046872">
    <property type="term" value="F:metal ion binding"/>
    <property type="evidence" value="ECO:0007669"/>
    <property type="project" value="UniProtKB-KW"/>
</dbReference>
<keyword evidence="2" id="KW-0677">Repeat</keyword>
<dbReference type="HOGENOM" id="CLU_040681_13_1_7"/>
<dbReference type="InterPro" id="IPR046342">
    <property type="entry name" value="CBS_dom_sf"/>
</dbReference>
<feature type="domain" description="CBS" evidence="8">
    <location>
        <begin position="269"/>
        <end position="325"/>
    </location>
</feature>
<evidence type="ECO:0000256" key="5">
    <source>
        <dbReference type="PIRSR" id="PIRSR004692-2"/>
    </source>
</evidence>
<feature type="site" description="Catalytically relevant" evidence="6">
    <location>
        <position position="144"/>
    </location>
</feature>
<dbReference type="PANTHER" id="PTHR42745">
    <property type="match status" value="1"/>
</dbReference>
<sequence length="325" mass="34627">MSKILQIAKETLQIEAESILGLIPKLNGEFERAVHEILNCKGKVILTGIGKSGQVARKISSTLSSTGTPSIFLHPAESSHGDLGVISKNDLVIALSYGGETAELGSLLNFISRNGVSLIALTGKSGSTLAQTANIVLDVSVEKEACPLRLAPTSSSTATLAMGDALAMAVLESRGFKSENFAELHPSGSLGAKLMRVKDIMQTGDALPFVTKDTSMKALLTTMTHQSVRGAAGVLDHDGQLIGVITDGDIRRFLEKNQDPFSSTAANLMSHSPKTIDASELAERALFLMEQFRTQMLIVLDKNSAAPLKPVGMIIYQDLLRAKIR</sequence>
<evidence type="ECO:0000256" key="4">
    <source>
        <dbReference type="PIRNR" id="PIRNR004692"/>
    </source>
</evidence>
<dbReference type="InterPro" id="IPR035474">
    <property type="entry name" value="SIS_Kpsf"/>
</dbReference>
<dbReference type="PROSITE" id="PS51371">
    <property type="entry name" value="CBS"/>
    <property type="match status" value="2"/>
</dbReference>
<dbReference type="InterPro" id="IPR050986">
    <property type="entry name" value="GutQ/KpsF_isomerases"/>
</dbReference>
<dbReference type="eggNOG" id="COG0794">
    <property type="taxonomic scope" value="Bacteria"/>
</dbReference>
<dbReference type="SUPFAM" id="SSF53697">
    <property type="entry name" value="SIS domain"/>
    <property type="match status" value="1"/>
</dbReference>
<dbReference type="NCBIfam" id="TIGR00393">
    <property type="entry name" value="kpsF"/>
    <property type="match status" value="1"/>
</dbReference>
<dbReference type="Pfam" id="PF01380">
    <property type="entry name" value="SIS"/>
    <property type="match status" value="1"/>
</dbReference>
<dbReference type="KEGG" id="bex:A11Q_723"/>
<evidence type="ECO:0000256" key="1">
    <source>
        <dbReference type="ARBA" id="ARBA00008165"/>
    </source>
</evidence>
<dbReference type="GO" id="GO:0005975">
    <property type="term" value="P:carbohydrate metabolic process"/>
    <property type="evidence" value="ECO:0007669"/>
    <property type="project" value="InterPro"/>
</dbReference>
<organism evidence="10 11">
    <name type="scientific">Pseudobdellovibrio exovorus JSS</name>
    <dbReference type="NCBI Taxonomy" id="1184267"/>
    <lineage>
        <taxon>Bacteria</taxon>
        <taxon>Pseudomonadati</taxon>
        <taxon>Bdellovibrionota</taxon>
        <taxon>Bdellovibrionia</taxon>
        <taxon>Bdellovibrionales</taxon>
        <taxon>Pseudobdellovibrionaceae</taxon>
        <taxon>Pseudobdellovibrio</taxon>
    </lineage>
</organism>
<dbReference type="GO" id="GO:0019146">
    <property type="term" value="F:arabinose-5-phosphate isomerase activity"/>
    <property type="evidence" value="ECO:0007669"/>
    <property type="project" value="UniProtKB-ARBA"/>
</dbReference>
<reference evidence="10 11" key="1">
    <citation type="journal article" date="2013" name="ISME J.">
        <title>By their genes ye shall know them: genomic signatures of predatory bacteria.</title>
        <authorList>
            <person name="Pasternak Z."/>
            <person name="Pietrokovski S."/>
            <person name="Rotem O."/>
            <person name="Gophna U."/>
            <person name="Lurie-Weinberger M.N."/>
            <person name="Jurkevitch E."/>
        </authorList>
    </citation>
    <scope>NUCLEOTIDE SEQUENCE [LARGE SCALE GENOMIC DNA]</scope>
    <source>
        <strain evidence="10 11">JSS</strain>
    </source>
</reference>
<dbReference type="AlphaFoldDB" id="M4V6W8"/>
<proteinExistence type="inferred from homology"/>
<feature type="domain" description="SIS" evidence="9">
    <location>
        <begin position="33"/>
        <end position="176"/>
    </location>
</feature>
<dbReference type="Pfam" id="PF00571">
    <property type="entry name" value="CBS"/>
    <property type="match status" value="2"/>
</dbReference>